<dbReference type="HOGENOM" id="CLU_030030_1_1_1"/>
<dbReference type="RefSeq" id="XP_002431369.1">
    <property type="nucleotide sequence ID" value="XM_002431324.1"/>
</dbReference>
<evidence type="ECO:0000313" key="10">
    <source>
        <dbReference type="Proteomes" id="UP000009046"/>
    </source>
</evidence>
<dbReference type="VEuPathDB" id="VectorBase:PHUM523560"/>
<evidence type="ECO:0000256" key="6">
    <source>
        <dbReference type="SAM" id="MobiDB-lite"/>
    </source>
</evidence>
<keyword evidence="8" id="KW-0560">Oxidoreductase</keyword>
<dbReference type="GO" id="GO:0008047">
    <property type="term" value="F:enzyme activator activity"/>
    <property type="evidence" value="ECO:0007669"/>
    <property type="project" value="InterPro"/>
</dbReference>
<accession>E0VZ25</accession>
<reference evidence="9" key="3">
    <citation type="submission" date="2021-02" db="UniProtKB">
        <authorList>
            <consortium name="EnsemblMetazoa"/>
        </authorList>
    </citation>
    <scope>IDENTIFICATION</scope>
    <source>
        <strain evidence="9">USDA</strain>
    </source>
</reference>
<dbReference type="Proteomes" id="UP000009046">
    <property type="component" value="Unassembled WGS sequence"/>
</dbReference>
<comment type="similarity">
    <text evidence="2">Belongs to the DCP1 family.</text>
</comment>
<dbReference type="GO" id="GO:0003729">
    <property type="term" value="F:mRNA binding"/>
    <property type="evidence" value="ECO:0007669"/>
    <property type="project" value="TreeGrafter"/>
</dbReference>
<dbReference type="eggNOG" id="KOG2868">
    <property type="taxonomic scope" value="Eukaryota"/>
</dbReference>
<evidence type="ECO:0000313" key="8">
    <source>
        <dbReference type="EMBL" id="EEB18631.1"/>
    </source>
</evidence>
<dbReference type="Gene3D" id="2.30.29.30">
    <property type="entry name" value="Pleckstrin-homology domain (PH domain)/Phosphotyrosine-binding domain (PTB)"/>
    <property type="match status" value="1"/>
</dbReference>
<dbReference type="CTD" id="8231756"/>
<dbReference type="Pfam" id="PF16741">
    <property type="entry name" value="mRNA_decap_C"/>
    <property type="match status" value="1"/>
</dbReference>
<feature type="domain" description="mRNA-decapping enzyme C-terminal" evidence="7">
    <location>
        <begin position="366"/>
        <end position="402"/>
    </location>
</feature>
<dbReference type="OrthoDB" id="440673at2759"/>
<dbReference type="SUPFAM" id="SSF50729">
    <property type="entry name" value="PH domain-like"/>
    <property type="match status" value="1"/>
</dbReference>
<reference evidence="8" key="1">
    <citation type="submission" date="2007-04" db="EMBL/GenBank/DDBJ databases">
        <title>Annotation of Pediculus humanus corporis strain USDA.</title>
        <authorList>
            <person name="Kirkness E."/>
            <person name="Hannick L."/>
            <person name="Hass B."/>
            <person name="Bruggner R."/>
            <person name="Lawson D."/>
            <person name="Bidwell S."/>
            <person name="Joardar V."/>
            <person name="Caler E."/>
            <person name="Walenz B."/>
            <person name="Inman J."/>
            <person name="Schobel S."/>
            <person name="Galinsky K."/>
            <person name="Amedeo P."/>
            <person name="Strausberg R."/>
        </authorList>
    </citation>
    <scope>NUCLEOTIDE SEQUENCE</scope>
    <source>
        <strain evidence="8">USDA</strain>
    </source>
</reference>
<evidence type="ECO:0000256" key="1">
    <source>
        <dbReference type="ARBA" id="ARBA00004496"/>
    </source>
</evidence>
<dbReference type="GO" id="GO:0032440">
    <property type="term" value="F:2-alkenal reductase [NAD(P)H] activity"/>
    <property type="evidence" value="ECO:0007669"/>
    <property type="project" value="UniProtKB-EC"/>
</dbReference>
<evidence type="ECO:0000256" key="2">
    <source>
        <dbReference type="ARBA" id="ARBA00008778"/>
    </source>
</evidence>
<dbReference type="InterPro" id="IPR031953">
    <property type="entry name" value="mRNA_decap_C"/>
</dbReference>
<dbReference type="GO" id="GO:0000184">
    <property type="term" value="P:nuclear-transcribed mRNA catabolic process, nonsense-mediated decay"/>
    <property type="evidence" value="ECO:0007669"/>
    <property type="project" value="UniProtKB-KW"/>
</dbReference>
<organism>
    <name type="scientific">Pediculus humanus subsp. corporis</name>
    <name type="common">Body louse</name>
    <dbReference type="NCBI Taxonomy" id="121224"/>
    <lineage>
        <taxon>Eukaryota</taxon>
        <taxon>Metazoa</taxon>
        <taxon>Ecdysozoa</taxon>
        <taxon>Arthropoda</taxon>
        <taxon>Hexapoda</taxon>
        <taxon>Insecta</taxon>
        <taxon>Pterygota</taxon>
        <taxon>Neoptera</taxon>
        <taxon>Paraneoptera</taxon>
        <taxon>Psocodea</taxon>
        <taxon>Troctomorpha</taxon>
        <taxon>Phthiraptera</taxon>
        <taxon>Anoplura</taxon>
        <taxon>Pediculidae</taxon>
        <taxon>Pediculus</taxon>
    </lineage>
</organism>
<keyword evidence="3" id="KW-0963">Cytoplasm</keyword>
<feature type="region of interest" description="Disordered" evidence="6">
    <location>
        <begin position="273"/>
        <end position="294"/>
    </location>
</feature>
<dbReference type="OMA" id="NASIFNM"/>
<name>E0VZ25_PEDHC</name>
<dbReference type="AlphaFoldDB" id="E0VZ25"/>
<protein>
    <submittedName>
        <fullName evidence="8 9">Smif, putative</fullName>
        <ecNumber evidence="8">1.3.1.74</ecNumber>
    </submittedName>
</protein>
<dbReference type="EnsemblMetazoa" id="PHUM523560-RA">
    <property type="protein sequence ID" value="PHUM523560-PA"/>
    <property type="gene ID" value="PHUM523560"/>
</dbReference>
<dbReference type="InParanoid" id="E0VZ25"/>
<dbReference type="STRING" id="121224.E0VZ25"/>
<dbReference type="EMBL" id="DS235849">
    <property type="protein sequence ID" value="EEB18631.1"/>
    <property type="molecule type" value="Genomic_DNA"/>
</dbReference>
<evidence type="ECO:0000256" key="4">
    <source>
        <dbReference type="ARBA" id="ARBA00022664"/>
    </source>
</evidence>
<dbReference type="Pfam" id="PF06058">
    <property type="entry name" value="DCP1"/>
    <property type="match status" value="1"/>
</dbReference>
<evidence type="ECO:0000259" key="7">
    <source>
        <dbReference type="Pfam" id="PF16741"/>
    </source>
</evidence>
<dbReference type="GO" id="GO:0031087">
    <property type="term" value="P:deadenylation-independent decapping of nuclear-transcribed mRNA"/>
    <property type="evidence" value="ECO:0007669"/>
    <property type="project" value="TreeGrafter"/>
</dbReference>
<proteinExistence type="inferred from homology"/>
<evidence type="ECO:0000313" key="9">
    <source>
        <dbReference type="EnsemblMetazoa" id="PHUM523560-PA"/>
    </source>
</evidence>
<dbReference type="GO" id="GO:0000290">
    <property type="term" value="P:deadenylation-dependent decapping of nuclear-transcribed mRNA"/>
    <property type="evidence" value="ECO:0007669"/>
    <property type="project" value="InterPro"/>
</dbReference>
<dbReference type="Gene3D" id="6.10.140.2030">
    <property type="match status" value="1"/>
</dbReference>
<dbReference type="FunCoup" id="E0VZ25">
    <property type="interactions" value="146"/>
</dbReference>
<gene>
    <name evidence="9" type="primary">8231756</name>
    <name evidence="8" type="ORF">Phum_PHUM523560</name>
</gene>
<sequence length="404" mass="45350">MADIPAQAMLNEAALKRFDPYVKEILDTAKFVALYTFNPEENEWEKTNVEGSLFVYSRTVLNRLNTTNLIEPISHKFDLQLHEPFLLYRNTKFCIYGIWFYEKEECTRLATLIQELMKKLGGNKRTPSSLNSNGGANVDIFSMLSKAQEVYNSSKSNNNSISKNSNKMVLPQVEQTPQSVMDFFAKAGSAPQKAAVPAGNSSRLVLGRSQSVRAIDTNDKGPINPLIHQLMSDPVHSVEHIEKQQRSVTPQTLESNSQLLKKFIRPTSGQLIDIDSQPATDETPKKNSKMENGLNFKMSPSFQSLFSQPILDAPDLRSLTTPKTPSETPQKPALMPPAMFTPSALKDSFSNESELNFKNTESTKPELLTKNQLLQALNYLLKNDPEFVTKIHEAYVKSLTDKVL</sequence>
<dbReference type="InterPro" id="IPR011993">
    <property type="entry name" value="PH-like_dom_sf"/>
</dbReference>
<feature type="compositionally biased region" description="Polar residues" evidence="6">
    <location>
        <begin position="318"/>
        <end position="329"/>
    </location>
</feature>
<reference evidence="8" key="2">
    <citation type="submission" date="2007-04" db="EMBL/GenBank/DDBJ databases">
        <title>The genome of the human body louse.</title>
        <authorList>
            <consortium name="The Human Body Louse Genome Consortium"/>
            <person name="Kirkness E."/>
            <person name="Walenz B."/>
            <person name="Hass B."/>
            <person name="Bruggner R."/>
            <person name="Strausberg R."/>
        </authorList>
    </citation>
    <scope>NUCLEOTIDE SEQUENCE</scope>
    <source>
        <strain evidence="8">USDA</strain>
    </source>
</reference>
<dbReference type="EMBL" id="AAZO01006353">
    <property type="status" value="NOT_ANNOTATED_CDS"/>
    <property type="molecule type" value="Genomic_DNA"/>
</dbReference>
<dbReference type="EC" id="1.3.1.74" evidence="8"/>
<dbReference type="PANTHER" id="PTHR16290">
    <property type="entry name" value="TRANSCRIPTION FACTOR SMIF DECAPPING ENZYME DCP1"/>
    <property type="match status" value="1"/>
</dbReference>
<evidence type="ECO:0000256" key="3">
    <source>
        <dbReference type="ARBA" id="ARBA00022490"/>
    </source>
</evidence>
<dbReference type="GO" id="GO:0006397">
    <property type="term" value="P:mRNA processing"/>
    <property type="evidence" value="ECO:0007669"/>
    <property type="project" value="UniProtKB-KW"/>
</dbReference>
<dbReference type="PANTHER" id="PTHR16290:SF0">
    <property type="entry name" value="DECAPPING PROTEIN 1, ISOFORM A"/>
    <property type="match status" value="1"/>
</dbReference>
<dbReference type="GeneID" id="8231756"/>
<keyword evidence="10" id="KW-1185">Reference proteome</keyword>
<dbReference type="CDD" id="cd09804">
    <property type="entry name" value="Dcp1"/>
    <property type="match status" value="1"/>
</dbReference>
<dbReference type="KEGG" id="phu:Phum_PHUM523560"/>
<feature type="region of interest" description="Disordered" evidence="6">
    <location>
        <begin position="314"/>
        <end position="337"/>
    </location>
</feature>
<evidence type="ECO:0000256" key="5">
    <source>
        <dbReference type="ARBA" id="ARBA00023161"/>
    </source>
</evidence>
<dbReference type="InterPro" id="IPR010334">
    <property type="entry name" value="Dcp1"/>
</dbReference>
<dbReference type="GO" id="GO:0000932">
    <property type="term" value="C:P-body"/>
    <property type="evidence" value="ECO:0007669"/>
    <property type="project" value="TreeGrafter"/>
</dbReference>
<comment type="subcellular location">
    <subcellularLocation>
        <location evidence="1">Cytoplasm</location>
    </subcellularLocation>
</comment>
<keyword evidence="4" id="KW-0507">mRNA processing</keyword>
<keyword evidence="5" id="KW-0866">Nonsense-mediated mRNA decay</keyword>